<evidence type="ECO:0000313" key="5">
    <source>
        <dbReference type="Proteomes" id="UP001295423"/>
    </source>
</evidence>
<evidence type="ECO:0000256" key="2">
    <source>
        <dbReference type="SAM" id="MobiDB-lite"/>
    </source>
</evidence>
<dbReference type="Proteomes" id="UP001295423">
    <property type="component" value="Unassembled WGS sequence"/>
</dbReference>
<sequence>MVRGFSSSDEDKVPPHKHIIPPIPESPKYIVEPPIRTRPFRNFRGGQIPRRAPKRRVSQPSISLQEHGTYPVQAIHIAQSINIPKVISKVFSTKAARKMMERLSVVVQLPRDEKHPSYRFIAVFRFGPVVFFNVSPREIVTFVEQIKKCSEEPFLQGNEPRESFCVHVQPEIPVDSDKIVTGEYCIVQELNMKSVDVISNVMAQSIALDSYNDMVDELLSQFERLNKKVTTTGSLKETQRDSLFRTVAQNNSIFIEMVSRVGIKDRVDTAWNLSQYEEIHDGMKVEFDIDMRFEQIEFKLNLIQQNAKFFLEVLSEQKSNTLEWIIIVLILFECILMCAEMSGAGEVFFASMACNLEKYL</sequence>
<comment type="similarity">
    <text evidence="1">Belongs to the RMD1/sif2 family.</text>
</comment>
<gene>
    <name evidence="4" type="ORF">CYCCA115_LOCUS5253</name>
</gene>
<dbReference type="InterPro" id="IPR051624">
    <property type="entry name" value="RMD1/Sad1-interacting"/>
</dbReference>
<dbReference type="EMBL" id="CAKOGP040000557">
    <property type="protein sequence ID" value="CAJ1936561.1"/>
    <property type="molecule type" value="Genomic_DNA"/>
</dbReference>
<evidence type="ECO:0000313" key="4">
    <source>
        <dbReference type="EMBL" id="CAJ1936561.1"/>
    </source>
</evidence>
<proteinExistence type="inferred from homology"/>
<dbReference type="PANTHER" id="PTHR16255:SF6">
    <property type="entry name" value="PROTEIN RETARDED ROOT GROWTH-LIKE"/>
    <property type="match status" value="1"/>
</dbReference>
<name>A0AAD2CLC8_9STRA</name>
<protein>
    <recommendedName>
        <fullName evidence="3">DUF155 domain-containing protein</fullName>
    </recommendedName>
</protein>
<accession>A0AAD2CLC8</accession>
<feature type="region of interest" description="Disordered" evidence="2">
    <location>
        <begin position="41"/>
        <end position="62"/>
    </location>
</feature>
<reference evidence="4" key="1">
    <citation type="submission" date="2023-08" db="EMBL/GenBank/DDBJ databases">
        <authorList>
            <person name="Audoor S."/>
            <person name="Bilcke G."/>
        </authorList>
    </citation>
    <scope>NUCLEOTIDE SEQUENCE</scope>
</reference>
<dbReference type="AlphaFoldDB" id="A0AAD2CLC8"/>
<dbReference type="GO" id="GO:0005739">
    <property type="term" value="C:mitochondrion"/>
    <property type="evidence" value="ECO:0007669"/>
    <property type="project" value="UniProtKB-ARBA"/>
</dbReference>
<comment type="caution">
    <text evidence="4">The sequence shown here is derived from an EMBL/GenBank/DDBJ whole genome shotgun (WGS) entry which is preliminary data.</text>
</comment>
<organism evidence="4 5">
    <name type="scientific">Cylindrotheca closterium</name>
    <dbReference type="NCBI Taxonomy" id="2856"/>
    <lineage>
        <taxon>Eukaryota</taxon>
        <taxon>Sar</taxon>
        <taxon>Stramenopiles</taxon>
        <taxon>Ochrophyta</taxon>
        <taxon>Bacillariophyta</taxon>
        <taxon>Bacillariophyceae</taxon>
        <taxon>Bacillariophycidae</taxon>
        <taxon>Bacillariales</taxon>
        <taxon>Bacillariaceae</taxon>
        <taxon>Cylindrotheca</taxon>
    </lineage>
</organism>
<dbReference type="InterPro" id="IPR003734">
    <property type="entry name" value="DUF155"/>
</dbReference>
<dbReference type="PANTHER" id="PTHR16255">
    <property type="entry name" value="REQUIRED FOR MEIOTIC NUCLEAR DIVISION PROTEIN 1 HOMOLOG"/>
    <property type="match status" value="1"/>
</dbReference>
<dbReference type="Pfam" id="PF02582">
    <property type="entry name" value="DUF155"/>
    <property type="match status" value="1"/>
</dbReference>
<evidence type="ECO:0000259" key="3">
    <source>
        <dbReference type="Pfam" id="PF02582"/>
    </source>
</evidence>
<feature type="domain" description="DUF155" evidence="3">
    <location>
        <begin position="121"/>
        <end position="296"/>
    </location>
</feature>
<evidence type="ECO:0000256" key="1">
    <source>
        <dbReference type="ARBA" id="ARBA00008306"/>
    </source>
</evidence>
<keyword evidence="5" id="KW-1185">Reference proteome</keyword>